<dbReference type="EMBL" id="JBHSKT010000003">
    <property type="protein sequence ID" value="MFC5270344.1"/>
    <property type="molecule type" value="Genomic_DNA"/>
</dbReference>
<reference evidence="2" key="1">
    <citation type="journal article" date="2019" name="Int. J. Syst. Evol. Microbiol.">
        <title>The Global Catalogue of Microorganisms (GCM) 10K type strain sequencing project: providing services to taxonomists for standard genome sequencing and annotation.</title>
        <authorList>
            <consortium name="The Broad Institute Genomics Platform"/>
            <consortium name="The Broad Institute Genome Sequencing Center for Infectious Disease"/>
            <person name="Wu L."/>
            <person name="Ma J."/>
        </authorList>
    </citation>
    <scope>NUCLEOTIDE SEQUENCE [LARGE SCALE GENOMIC DNA]</scope>
    <source>
        <strain evidence="2">KACC 12602</strain>
    </source>
</reference>
<protein>
    <submittedName>
        <fullName evidence="1">Uncharacterized protein</fullName>
    </submittedName>
</protein>
<dbReference type="Proteomes" id="UP001596161">
    <property type="component" value="Unassembled WGS sequence"/>
</dbReference>
<evidence type="ECO:0000313" key="1">
    <source>
        <dbReference type="EMBL" id="MFC5270344.1"/>
    </source>
</evidence>
<dbReference type="RefSeq" id="WP_378016715.1">
    <property type="nucleotide sequence ID" value="NZ_JBHSKT010000003.1"/>
</dbReference>
<evidence type="ECO:0000313" key="2">
    <source>
        <dbReference type="Proteomes" id="UP001596161"/>
    </source>
</evidence>
<proteinExistence type="predicted"/>
<organism evidence="1 2">
    <name type="scientific">Adhaeribacter terreus</name>
    <dbReference type="NCBI Taxonomy" id="529703"/>
    <lineage>
        <taxon>Bacteria</taxon>
        <taxon>Pseudomonadati</taxon>
        <taxon>Bacteroidota</taxon>
        <taxon>Cytophagia</taxon>
        <taxon>Cytophagales</taxon>
        <taxon>Hymenobacteraceae</taxon>
        <taxon>Adhaeribacter</taxon>
    </lineage>
</organism>
<name>A0ABW0EBS1_9BACT</name>
<gene>
    <name evidence="1" type="ORF">ACFPIB_06980</name>
</gene>
<sequence>MIIKKFAVLLAACFLTLLLSEEILLLAQGIRNQQARMDVRGTSRRTARRVDRRQDVWDSGSSNTVYVEPAPAAAAAATAAILYSLPAGCQNRDGLYYCNGITYEAQMQGTTVVYIQVQ</sequence>
<comment type="caution">
    <text evidence="1">The sequence shown here is derived from an EMBL/GenBank/DDBJ whole genome shotgun (WGS) entry which is preliminary data.</text>
</comment>
<keyword evidence="2" id="KW-1185">Reference proteome</keyword>
<accession>A0ABW0EBS1</accession>